<dbReference type="EMBL" id="JTHE03000119">
    <property type="protein sequence ID" value="MCM1985266.1"/>
    <property type="molecule type" value="Genomic_DNA"/>
</dbReference>
<protein>
    <recommendedName>
        <fullName evidence="4">Phosphate-binding protein</fullName>
    </recommendedName>
</protein>
<evidence type="ECO:0000256" key="2">
    <source>
        <dbReference type="ARBA" id="ARBA00022448"/>
    </source>
</evidence>
<dbReference type="GO" id="GO:0042301">
    <property type="term" value="F:phosphate ion binding"/>
    <property type="evidence" value="ECO:0007669"/>
    <property type="project" value="UniProtKB-UniRule"/>
</dbReference>
<accession>A0ABD4T9J3</accession>
<dbReference type="PANTHER" id="PTHR30570">
    <property type="entry name" value="PERIPLASMIC PHOSPHATE BINDING COMPONENT OF PHOSPHATE ABC TRANSPORTER"/>
    <property type="match status" value="1"/>
</dbReference>
<evidence type="ECO:0000256" key="4">
    <source>
        <dbReference type="RuleBase" id="RU367119"/>
    </source>
</evidence>
<dbReference type="FunFam" id="3.40.190.10:FF:000055">
    <property type="entry name" value="Phosphate ABC transporter, phosphate-binding protein"/>
    <property type="match status" value="1"/>
</dbReference>
<dbReference type="InterPro" id="IPR050811">
    <property type="entry name" value="Phosphate_ABC_transporter"/>
</dbReference>
<keyword evidence="7" id="KW-1185">Reference proteome</keyword>
<dbReference type="GO" id="GO:0006817">
    <property type="term" value="P:phosphate ion transport"/>
    <property type="evidence" value="ECO:0007669"/>
    <property type="project" value="UniProtKB-UniRule"/>
</dbReference>
<geneLocation type="plasmid" evidence="6">
    <name>unnamed9</name>
</geneLocation>
<dbReference type="CDD" id="cd13654">
    <property type="entry name" value="PBP2_phosphate_like_2"/>
    <property type="match status" value="1"/>
</dbReference>
<dbReference type="AlphaFoldDB" id="A0ABD4T9J3"/>
<evidence type="ECO:0000313" key="7">
    <source>
        <dbReference type="Proteomes" id="UP000031561"/>
    </source>
</evidence>
<evidence type="ECO:0000313" key="6">
    <source>
        <dbReference type="EMBL" id="MCM1985266.1"/>
    </source>
</evidence>
<feature type="chain" id="PRO_5044533774" description="Phosphate-binding protein" evidence="4">
    <location>
        <begin position="25"/>
        <end position="334"/>
    </location>
</feature>
<gene>
    <name evidence="6" type="ORF">QQ91_0020840</name>
</gene>
<feature type="domain" description="PBP" evidence="5">
    <location>
        <begin position="25"/>
        <end position="279"/>
    </location>
</feature>
<dbReference type="Gene3D" id="3.40.190.10">
    <property type="entry name" value="Periplasmic binding protein-like II"/>
    <property type="match status" value="2"/>
</dbReference>
<dbReference type="Pfam" id="PF12849">
    <property type="entry name" value="PBP_like_2"/>
    <property type="match status" value="1"/>
</dbReference>
<dbReference type="Proteomes" id="UP000031561">
    <property type="component" value="Unassembled WGS sequence"/>
</dbReference>
<name>A0ABD4T9J3_9CYAN</name>
<dbReference type="InterPro" id="IPR024370">
    <property type="entry name" value="PBP_domain"/>
</dbReference>
<evidence type="ECO:0000256" key="1">
    <source>
        <dbReference type="ARBA" id="ARBA00008725"/>
    </source>
</evidence>
<evidence type="ECO:0000256" key="3">
    <source>
        <dbReference type="ARBA" id="ARBA00022729"/>
    </source>
</evidence>
<dbReference type="NCBIfam" id="TIGR02136">
    <property type="entry name" value="ptsS_2"/>
    <property type="match status" value="1"/>
</dbReference>
<feature type="signal peptide" evidence="4">
    <location>
        <begin position="1"/>
        <end position="24"/>
    </location>
</feature>
<keyword evidence="2 4" id="KW-0813">Transport</keyword>
<comment type="function">
    <text evidence="4">Involved in the system for phosphate transport across the cytoplasmic membrane.</text>
</comment>
<keyword evidence="3 4" id="KW-0732">Signal</keyword>
<dbReference type="SUPFAM" id="SSF53850">
    <property type="entry name" value="Periplasmic binding protein-like II"/>
    <property type="match status" value="1"/>
</dbReference>
<dbReference type="PANTHER" id="PTHR30570:SF1">
    <property type="entry name" value="PHOSPHATE-BINDING PROTEIN PSTS"/>
    <property type="match status" value="1"/>
</dbReference>
<keyword evidence="6" id="KW-0614">Plasmid</keyword>
<keyword evidence="4" id="KW-0592">Phosphate transport</keyword>
<comment type="caution">
    <text evidence="6">The sequence shown here is derived from an EMBL/GenBank/DDBJ whole genome shotgun (WGS) entry which is preliminary data.</text>
</comment>
<dbReference type="InterPro" id="IPR011862">
    <property type="entry name" value="Phos-bd"/>
</dbReference>
<sequence length="334" mass="35991">MKRFTLIGVAIAAFTLAVVPSLEATAQSAKLIQIDGSSTVFPITEAVAEEFQAKNRGKINVTVGVSGSGGGFKQFCAGEIDIANASRPIKSAEMDLCKQNGIKYVEIPVARDALTVVINQNNPFVDMMTIEELKKLWSSETNPKVTTWSQIRPGWPNQKISLYGPGTDSGTFDYFSEEVLGKGGSSRADYVASEDDNLLVQGVSRDKNALGYFGFAYYLENKDLIKAVPIDSGAGPVVPSSETVENSTYTPLSRPLFIYVSDQALNRPEVSSFIGFYLDNAADLSSEVGYVPLSSSDYAAARTNVTQKRYGTIFSATPSAGKQIADLLKLDPVQ</sequence>
<evidence type="ECO:0000259" key="5">
    <source>
        <dbReference type="Pfam" id="PF12849"/>
    </source>
</evidence>
<comment type="similarity">
    <text evidence="1 4">Belongs to the PstS family.</text>
</comment>
<proteinExistence type="inferred from homology"/>
<organism evidence="6 7">
    <name type="scientific">Lyngbya confervoides BDU141951</name>
    <dbReference type="NCBI Taxonomy" id="1574623"/>
    <lineage>
        <taxon>Bacteria</taxon>
        <taxon>Bacillati</taxon>
        <taxon>Cyanobacteriota</taxon>
        <taxon>Cyanophyceae</taxon>
        <taxon>Oscillatoriophycideae</taxon>
        <taxon>Oscillatoriales</taxon>
        <taxon>Microcoleaceae</taxon>
        <taxon>Lyngbya</taxon>
    </lineage>
</organism>
<reference evidence="6 7" key="1">
    <citation type="journal article" date="2015" name="Genome Announc.">
        <title>Draft Genome Sequence of Filamentous Marine Cyanobacterium Lyngbya confervoides Strain BDU141951.</title>
        <authorList>
            <person name="Chandrababunaidu M.M."/>
            <person name="Sen D."/>
            <person name="Tripathy S."/>
        </authorList>
    </citation>
    <scope>NUCLEOTIDE SEQUENCE [LARGE SCALE GENOMIC DNA]</scope>
    <source>
        <strain evidence="6 7">BDU141951</strain>
    </source>
</reference>
<dbReference type="RefSeq" id="WP_236096241.1">
    <property type="nucleotide sequence ID" value="NZ_JTHE03000119.1"/>
</dbReference>